<accession>A0ABD3XLD1</accession>
<keyword evidence="4" id="KW-1185">Reference proteome</keyword>
<evidence type="ECO:0000259" key="1">
    <source>
        <dbReference type="Pfam" id="PF09588"/>
    </source>
</evidence>
<dbReference type="GO" id="GO:0006281">
    <property type="term" value="P:DNA repair"/>
    <property type="evidence" value="ECO:0007669"/>
    <property type="project" value="UniProtKB-ARBA"/>
</dbReference>
<dbReference type="Gene3D" id="3.90.320.10">
    <property type="match status" value="1"/>
</dbReference>
<dbReference type="AlphaFoldDB" id="A0ABD3XLD1"/>
<gene>
    <name evidence="2" type="ORF">ACJMK2_008177</name>
    <name evidence="3" type="ORF">ACJMK2_026409</name>
</gene>
<dbReference type="CDD" id="cd22343">
    <property type="entry name" value="PDDEXK_lambda_exonuclease-like"/>
    <property type="match status" value="1"/>
</dbReference>
<comment type="caution">
    <text evidence="3">The sequence shown here is derived from an EMBL/GenBank/DDBJ whole genome shotgun (WGS) entry which is preliminary data.</text>
</comment>
<dbReference type="Pfam" id="PF09588">
    <property type="entry name" value="YqaJ"/>
    <property type="match status" value="1"/>
</dbReference>
<dbReference type="EMBL" id="JBJQND010000002">
    <property type="protein sequence ID" value="KAL3886411.1"/>
    <property type="molecule type" value="Genomic_DNA"/>
</dbReference>
<evidence type="ECO:0000313" key="3">
    <source>
        <dbReference type="EMBL" id="KAL3886411.1"/>
    </source>
</evidence>
<dbReference type="SUPFAM" id="SSF52980">
    <property type="entry name" value="Restriction endonuclease-like"/>
    <property type="match status" value="1"/>
</dbReference>
<reference evidence="3 4" key="1">
    <citation type="submission" date="2024-11" db="EMBL/GenBank/DDBJ databases">
        <title>Chromosome-level genome assembly of the freshwater bivalve Anodonta woodiana.</title>
        <authorList>
            <person name="Chen X."/>
        </authorList>
    </citation>
    <scope>NUCLEOTIDE SEQUENCE [LARGE SCALE GENOMIC DNA]</scope>
    <source>
        <strain evidence="3">MN2024</strain>
        <tissue evidence="3">Gills</tissue>
    </source>
</reference>
<name>A0ABD3XLD1_SINWO</name>
<dbReference type="PANTHER" id="PTHR46609:SF8">
    <property type="entry name" value="YQAJ VIRAL RECOMBINASE DOMAIN-CONTAINING PROTEIN"/>
    <property type="match status" value="1"/>
</dbReference>
<sequence>MCTETFSEYISSLCFNSANIEEHTRGQRHNIVWKKARVNRITASKFGSVIARKEKTPPDNLVKFFAGYSKDPYSNSLEWGKKNEKKALVCYLQFCNKNEHNISITGCGLIVSVDYPFLAASPDSLVHCEHCKETSGIVEVKCPFKYRHLTPIEAAQKSDFYCSVRNGKMKLNLNHSYYYQVQGQLVLTNRKWCDFVVWTPKGIHVERIWIDNKLWEERMLPKLKAFYMTSILPEMFSSRIKRGLQLYPEN</sequence>
<evidence type="ECO:0000313" key="4">
    <source>
        <dbReference type="Proteomes" id="UP001634394"/>
    </source>
</evidence>
<organism evidence="3 4">
    <name type="scientific">Sinanodonta woodiana</name>
    <name type="common">Chinese pond mussel</name>
    <name type="synonym">Anodonta woodiana</name>
    <dbReference type="NCBI Taxonomy" id="1069815"/>
    <lineage>
        <taxon>Eukaryota</taxon>
        <taxon>Metazoa</taxon>
        <taxon>Spiralia</taxon>
        <taxon>Lophotrochozoa</taxon>
        <taxon>Mollusca</taxon>
        <taxon>Bivalvia</taxon>
        <taxon>Autobranchia</taxon>
        <taxon>Heteroconchia</taxon>
        <taxon>Palaeoheterodonta</taxon>
        <taxon>Unionida</taxon>
        <taxon>Unionoidea</taxon>
        <taxon>Unionidae</taxon>
        <taxon>Unioninae</taxon>
        <taxon>Sinanodonta</taxon>
    </lineage>
</organism>
<dbReference type="Proteomes" id="UP001634394">
    <property type="component" value="Unassembled WGS sequence"/>
</dbReference>
<dbReference type="InterPro" id="IPR019080">
    <property type="entry name" value="YqaJ_viral_recombinase"/>
</dbReference>
<dbReference type="EMBL" id="JBJQND010000011">
    <property type="protein sequence ID" value="KAL3862190.1"/>
    <property type="molecule type" value="Genomic_DNA"/>
</dbReference>
<dbReference type="InterPro" id="IPR011604">
    <property type="entry name" value="PDDEXK-like_dom_sf"/>
</dbReference>
<dbReference type="PANTHER" id="PTHR46609">
    <property type="entry name" value="EXONUCLEASE, PHAGE-TYPE/RECB, C-TERMINAL DOMAIN-CONTAINING PROTEIN"/>
    <property type="match status" value="1"/>
</dbReference>
<feature type="domain" description="YqaJ viral recombinase" evidence="1">
    <location>
        <begin position="33"/>
        <end position="190"/>
    </location>
</feature>
<dbReference type="InterPro" id="IPR051703">
    <property type="entry name" value="NF-kappa-B_Signaling_Reg"/>
</dbReference>
<evidence type="ECO:0000313" key="2">
    <source>
        <dbReference type="EMBL" id="KAL3862190.1"/>
    </source>
</evidence>
<protein>
    <recommendedName>
        <fullName evidence="1">YqaJ viral recombinase domain-containing protein</fullName>
    </recommendedName>
</protein>
<dbReference type="InterPro" id="IPR011335">
    <property type="entry name" value="Restrct_endonuc-II-like"/>
</dbReference>
<proteinExistence type="predicted"/>